<feature type="compositionally biased region" description="Basic and acidic residues" evidence="4">
    <location>
        <begin position="348"/>
        <end position="365"/>
    </location>
</feature>
<accession>A0AAV5UE04</accession>
<keyword evidence="2" id="KW-0547">Nucleotide-binding</keyword>
<dbReference type="SUPFAM" id="SSF52540">
    <property type="entry name" value="P-loop containing nucleoside triphosphate hydrolases"/>
    <property type="match status" value="1"/>
</dbReference>
<feature type="compositionally biased region" description="Basic and acidic residues" evidence="4">
    <location>
        <begin position="63"/>
        <end position="73"/>
    </location>
</feature>
<dbReference type="GO" id="GO:0019205">
    <property type="term" value="F:nucleobase-containing compound kinase activity"/>
    <property type="evidence" value="ECO:0007669"/>
    <property type="project" value="InterPro"/>
</dbReference>
<dbReference type="GO" id="GO:0006139">
    <property type="term" value="P:nucleobase-containing compound metabolic process"/>
    <property type="evidence" value="ECO:0007669"/>
    <property type="project" value="InterPro"/>
</dbReference>
<dbReference type="PANTHER" id="PTHR23359">
    <property type="entry name" value="NUCLEOTIDE KINASE"/>
    <property type="match status" value="1"/>
</dbReference>
<evidence type="ECO:0000256" key="2">
    <source>
        <dbReference type="ARBA" id="ARBA00022741"/>
    </source>
</evidence>
<proteinExistence type="predicted"/>
<dbReference type="Gene3D" id="1.20.890.10">
    <property type="entry name" value="cAMP-dependent protein kinase regulatory subunit, dimerization-anchoring domain"/>
    <property type="match status" value="1"/>
</dbReference>
<feature type="non-terminal residue" evidence="5">
    <location>
        <position position="669"/>
    </location>
</feature>
<sequence length="669" mass="74570">MGTEAKAYLQEHYIPQLFEGLMTGLIYNRPDDPIQFLEEALNQIRQTPNDPYAWDMFINKDEEPRHHNRRSIEKQSSVPSKKGTPIPKISRTTTIERETPSVQRGPSVQKEEQRESRPATRESMVLRRQPSVIKAAEVAEIPDVPVILFMGGPGGGKTKIAAKVYSSLAEKYKDKYPEWREANEKYLRGELIPNHLALALVKAEMGRHRDATAFFLEVKRVNMALILDYDERTLREHMERRGLGMEIIDQIPGEKDEHFIFDRMKALLLSAMEGGITPPSAHQHREHTSNGRVVGGAAVAATAAAAASVAQHHENSNMSRQNTVQKSPSVDRGSKTPQQGRRSRTPRSRAEEEIVENGETHENRAETSSSRRASKGSKRSHREGKQGGRGGGTHKNCNNDKIENEGATRGEEQPPAPSRTSVQKAASVEKPSTRHATGDKTPQSFKGLPHNAPVVLIIGAPGSNRSEYAARVAKKYDGYVLLNMSDLLRKKVAESKGDELWDRIGKKMDQGEPVPQKACRELLYTAIQQHEGTSWGYVVVGYPRNQTQITDFEATVGRLDIAILVDCTEQFCTKTLNDRYVKGQTTGTHRADDASDIFKIRMGYFKQNTLPMLKYLDDKVKLKVVRADADMVDGDADEDKIFNEITTAIDNALLIDGEASGSSLESAKQ</sequence>
<evidence type="ECO:0000313" key="6">
    <source>
        <dbReference type="Proteomes" id="UP001432027"/>
    </source>
</evidence>
<feature type="region of interest" description="Disordered" evidence="4">
    <location>
        <begin position="305"/>
        <end position="448"/>
    </location>
</feature>
<feature type="region of interest" description="Disordered" evidence="4">
    <location>
        <begin position="63"/>
        <end position="125"/>
    </location>
</feature>
<dbReference type="CDD" id="cd22978">
    <property type="entry name" value="DD_AK5"/>
    <property type="match status" value="1"/>
</dbReference>
<dbReference type="PRINTS" id="PR00094">
    <property type="entry name" value="ADENYLTKNASE"/>
</dbReference>
<gene>
    <name evidence="5" type="ORF">PENTCL1PPCAC_26777</name>
</gene>
<evidence type="ECO:0000313" key="5">
    <source>
        <dbReference type="EMBL" id="GMT04603.1"/>
    </source>
</evidence>
<dbReference type="InterPro" id="IPR000850">
    <property type="entry name" value="Adenylat/UMP-CMP_kin"/>
</dbReference>
<dbReference type="AlphaFoldDB" id="A0AAV5UE04"/>
<evidence type="ECO:0000256" key="3">
    <source>
        <dbReference type="ARBA" id="ARBA00022777"/>
    </source>
</evidence>
<dbReference type="EMBL" id="BTSX01000006">
    <property type="protein sequence ID" value="GMT04603.1"/>
    <property type="molecule type" value="Genomic_DNA"/>
</dbReference>
<dbReference type="CDD" id="cd01428">
    <property type="entry name" value="ADK"/>
    <property type="match status" value="1"/>
</dbReference>
<reference evidence="5" key="1">
    <citation type="submission" date="2023-10" db="EMBL/GenBank/DDBJ databases">
        <title>Genome assembly of Pristionchus species.</title>
        <authorList>
            <person name="Yoshida K."/>
            <person name="Sommer R.J."/>
        </authorList>
    </citation>
    <scope>NUCLEOTIDE SEQUENCE</scope>
    <source>
        <strain evidence="5">RS0144</strain>
    </source>
</reference>
<keyword evidence="6" id="KW-1185">Reference proteome</keyword>
<organism evidence="5 6">
    <name type="scientific">Pristionchus entomophagus</name>
    <dbReference type="NCBI Taxonomy" id="358040"/>
    <lineage>
        <taxon>Eukaryota</taxon>
        <taxon>Metazoa</taxon>
        <taxon>Ecdysozoa</taxon>
        <taxon>Nematoda</taxon>
        <taxon>Chromadorea</taxon>
        <taxon>Rhabditida</taxon>
        <taxon>Rhabditina</taxon>
        <taxon>Diplogasteromorpha</taxon>
        <taxon>Diplogasteroidea</taxon>
        <taxon>Neodiplogasteridae</taxon>
        <taxon>Pristionchus</taxon>
    </lineage>
</organism>
<keyword evidence="1" id="KW-0808">Transferase</keyword>
<evidence type="ECO:0000256" key="1">
    <source>
        <dbReference type="ARBA" id="ARBA00022679"/>
    </source>
</evidence>
<dbReference type="Gene3D" id="3.40.50.300">
    <property type="entry name" value="P-loop containing nucleotide triphosphate hydrolases"/>
    <property type="match status" value="2"/>
</dbReference>
<evidence type="ECO:0000256" key="4">
    <source>
        <dbReference type="SAM" id="MobiDB-lite"/>
    </source>
</evidence>
<feature type="compositionally biased region" description="Basic and acidic residues" evidence="4">
    <location>
        <begin position="397"/>
        <end position="412"/>
    </location>
</feature>
<comment type="caution">
    <text evidence="5">The sequence shown here is derived from an EMBL/GenBank/DDBJ whole genome shotgun (WGS) entry which is preliminary data.</text>
</comment>
<evidence type="ECO:0008006" key="7">
    <source>
        <dbReference type="Google" id="ProtNLM"/>
    </source>
</evidence>
<feature type="compositionally biased region" description="Basic and acidic residues" evidence="4">
    <location>
        <begin position="109"/>
        <end position="120"/>
    </location>
</feature>
<name>A0AAV5UE04_9BILA</name>
<feature type="compositionally biased region" description="Basic residues" evidence="4">
    <location>
        <begin position="372"/>
        <end position="382"/>
    </location>
</feature>
<dbReference type="InterPro" id="IPR027417">
    <property type="entry name" value="P-loop_NTPase"/>
</dbReference>
<feature type="compositionally biased region" description="Polar residues" evidence="4">
    <location>
        <begin position="316"/>
        <end position="328"/>
    </location>
</feature>
<dbReference type="SUPFAM" id="SSF47391">
    <property type="entry name" value="Dimerization-anchoring domain of cAMP-dependent PK regulatory subunit"/>
    <property type="match status" value="1"/>
</dbReference>
<dbReference type="Pfam" id="PF00406">
    <property type="entry name" value="ADK"/>
    <property type="match status" value="1"/>
</dbReference>
<protein>
    <recommendedName>
        <fullName evidence="7">Adenylate kinase isoenzyme 5</fullName>
    </recommendedName>
</protein>
<dbReference type="Proteomes" id="UP001432027">
    <property type="component" value="Unassembled WGS sequence"/>
</dbReference>
<keyword evidence="3" id="KW-0418">Kinase</keyword>
<dbReference type="GO" id="GO:0005524">
    <property type="term" value="F:ATP binding"/>
    <property type="evidence" value="ECO:0007669"/>
    <property type="project" value="InterPro"/>
</dbReference>